<feature type="transmembrane region" description="Helical" evidence="1">
    <location>
        <begin position="6"/>
        <end position="25"/>
    </location>
</feature>
<keyword evidence="1" id="KW-0812">Transmembrane</keyword>
<evidence type="ECO:0000313" key="2">
    <source>
        <dbReference type="EMBL" id="ERJ20918.1"/>
    </source>
</evidence>
<evidence type="ECO:0000256" key="1">
    <source>
        <dbReference type="SAM" id="Phobius"/>
    </source>
</evidence>
<accession>U2G4A7</accession>
<organism evidence="2 3">
    <name type="scientific">Salinisphaera shabanensis E1L3A</name>
    <dbReference type="NCBI Taxonomy" id="1033802"/>
    <lineage>
        <taxon>Bacteria</taxon>
        <taxon>Pseudomonadati</taxon>
        <taxon>Pseudomonadota</taxon>
        <taxon>Gammaproteobacteria</taxon>
        <taxon>Salinisphaerales</taxon>
        <taxon>Salinisphaeraceae</taxon>
        <taxon>Salinisphaera</taxon>
    </lineage>
</organism>
<dbReference type="AlphaFoldDB" id="U2G4A7"/>
<sequence>MDIVSTTITSVLTGVLTGLYSSLIITRFGRFVALRDEALRLVRSAVYIAEESKLNFPQQPEYKRMVLISSDFFALKHSKAANEINDLHGEIYKATLEAQSGQLDFKAYDHAYTEWQRRIRMLRPNYRSLITLYPRL</sequence>
<dbReference type="Proteomes" id="UP000006242">
    <property type="component" value="Unassembled WGS sequence"/>
</dbReference>
<gene>
    <name evidence="2" type="ORF">SSPSH_000265</name>
</gene>
<dbReference type="EMBL" id="AFNV02000001">
    <property type="protein sequence ID" value="ERJ20918.1"/>
    <property type="molecule type" value="Genomic_DNA"/>
</dbReference>
<evidence type="ECO:0000313" key="3">
    <source>
        <dbReference type="Proteomes" id="UP000006242"/>
    </source>
</evidence>
<reference evidence="2 3" key="1">
    <citation type="journal article" date="2011" name="J. Bacteriol.">
        <title>Genome sequence of Salinisphaera shabanensis, a gammaproteobacterium from the harsh, variable environment of the brine-seawater interface of the Shaban Deep in the Red Sea.</title>
        <authorList>
            <person name="Antunes A."/>
            <person name="Alam I."/>
            <person name="Bajic V.B."/>
            <person name="Stingl U."/>
        </authorList>
    </citation>
    <scope>NUCLEOTIDE SEQUENCE [LARGE SCALE GENOMIC DNA]</scope>
    <source>
        <strain evidence="2 3">E1L3A</strain>
    </source>
</reference>
<dbReference type="STRING" id="1033802.SSPSH_000265"/>
<keyword evidence="1" id="KW-1133">Transmembrane helix</keyword>
<keyword evidence="3" id="KW-1185">Reference proteome</keyword>
<name>U2G4A7_9GAMM</name>
<keyword evidence="1" id="KW-0472">Membrane</keyword>
<protein>
    <submittedName>
        <fullName evidence="2">Uncharacterized protein</fullName>
    </submittedName>
</protein>
<proteinExistence type="predicted"/>
<comment type="caution">
    <text evidence="2">The sequence shown here is derived from an EMBL/GenBank/DDBJ whole genome shotgun (WGS) entry which is preliminary data.</text>
</comment>
<reference evidence="2 3" key="2">
    <citation type="journal article" date="2013" name="PLoS ONE">
        <title>INDIGO - INtegrated Data Warehouse of MIcrobial GenOmes with Examples from the Red Sea Extremophiles.</title>
        <authorList>
            <person name="Alam I."/>
            <person name="Antunes A."/>
            <person name="Kamau A.A."/>
            <person name="Ba Alawi W."/>
            <person name="Kalkatawi M."/>
            <person name="Stingl U."/>
            <person name="Bajic V.B."/>
        </authorList>
    </citation>
    <scope>NUCLEOTIDE SEQUENCE [LARGE SCALE GENOMIC DNA]</scope>
    <source>
        <strain evidence="2 3">E1L3A</strain>
    </source>
</reference>